<comment type="caution">
    <text evidence="2">The sequence shown here is derived from an EMBL/GenBank/DDBJ whole genome shotgun (WGS) entry which is preliminary data.</text>
</comment>
<reference evidence="2" key="1">
    <citation type="submission" date="2022-10" db="EMBL/GenBank/DDBJ databases">
        <authorList>
            <person name="Chen Y."/>
            <person name="Dougan E. K."/>
            <person name="Chan C."/>
            <person name="Rhodes N."/>
            <person name="Thang M."/>
        </authorList>
    </citation>
    <scope>NUCLEOTIDE SEQUENCE</scope>
</reference>
<feature type="region of interest" description="Disordered" evidence="1">
    <location>
        <begin position="1314"/>
        <end position="1340"/>
    </location>
</feature>
<organism evidence="2">
    <name type="scientific">Cladocopium goreaui</name>
    <dbReference type="NCBI Taxonomy" id="2562237"/>
    <lineage>
        <taxon>Eukaryota</taxon>
        <taxon>Sar</taxon>
        <taxon>Alveolata</taxon>
        <taxon>Dinophyceae</taxon>
        <taxon>Suessiales</taxon>
        <taxon>Symbiodiniaceae</taxon>
        <taxon>Cladocopium</taxon>
    </lineage>
</organism>
<reference evidence="3" key="2">
    <citation type="submission" date="2024-04" db="EMBL/GenBank/DDBJ databases">
        <authorList>
            <person name="Chen Y."/>
            <person name="Shah S."/>
            <person name="Dougan E. K."/>
            <person name="Thang M."/>
            <person name="Chan C."/>
        </authorList>
    </citation>
    <scope>NUCLEOTIDE SEQUENCE [LARGE SCALE GENOMIC DNA]</scope>
</reference>
<sequence length="1891" mass="206924">MAAELVSSPLRHCPLCTAGSALQPQGDTPAVWGLSYATGFVRLRAQRLRCPSCRAWFLGCWAYPHGGQSRVVIACHPTACSWFFFRERLHADSFVALHTEYLRFMSTAFLFLRASFSGLVKTVQAMFPGPDLTHHDCQRCVEHGWFLYNTLQHTWAASRVGTVFDVRLDALDRTLAQHEPWLHDLLHRHASSHTCVHCSNPVLAGDGGMKLTTSLCNERTSASFTDSQLGLRVTLGCTKRPQAKSVFCRGHQLPPSPQLPPEIRDHKRISGHIHFRYVGSADFLPLQQVAAARLRQYDSKLALLDYATADPGRFGGSERDGAPAEELLQMDATDYEFIQTCNCIKDERKRLAVRRYAGVFVIVLPCGHIVHVHHLVGSESLPQVALCFAQALRLTNGKRFLCYDNACALARFCRNPVRAHRMGIFQGCQFILPESHARGHTACLDPTHVHFLPEVRKSQHPELQGINTEAQEHVFAWARWLVYVANPMAPVRHRLFFLLLCLARNQNRDIARPMPRRRRPRAWGLWRGAARTADVHEGPLGDAPVPEVAADPPQQVAHDVPVAADPPDAPMVPATPVPPLLLNLRDRKLHRVASRNHVACGATLPKRWRFLTSRDEEPRAKLCLRNGPAALQRRERLCAHCRCGWFWLATIGAAIRDALQLLFGTLLSACSPRPVQASGLPLLALSDRSVGDVSTDVDVDYFLDVLPSESSSSNTTGSLLRALHLATALCPEQFVLVLCHGARFDPQLQRSLALTLNGCSAVPLDPLLSVLRSVLTEHLHILDLPTARARTAFPTDGALHPAMPLPALCHHGGYWTFGWLMPTRAGVDSADCSLSGAAASAEAASAEAEGTGTANSAAEELGVASAEAEGTGTANAAAEELGVGGAHGAPQGGCSPLPSDRHDVMSFLAGLCCLMPLRADVLQGALHAAGLDMSASVPCRLQDLAALVAALGQAAFPDGVVLRCMEPPSAWLLHQGCCQPCHITRDTPPHGFLLRSAAGRFSSWLQLPRAFAPEWPRQIALSSCCFAFWDASAPFADNANCFFDALGIDRCVLLTYALASAYALPPRLGRLVVTRLLRLFSTTCPVCGLDCQLFVNLLPAWFPHGLLLLHCEGALLHFRSGFPPASVLPEDIFEFLPSLPLIYYEHAHFYAAVLFPDALAGATISMQRLVRVPTALVPSLAAQILGAGRKFTETEILAAFAAAEDIPFPLADLEKLVPAICKHCSAVADSLSVPLSWVLLAEVCTAAFLAPTSVLLPTKTLPLYSMPWALILHPGATQTSGLMAAYNRTLRQIELWEDEFQLAQAKLAFRQQQDGAQPAAAGSDEQVTKRPRFTPPPPMHMGFTSGSIDGVVGRMAEPQNLSRAAAFLAEGLIFLSWISDQCASHKGLITQLTGRILWDKVTVKDRTTVMVDAPFLGVCAAVHMEEVMNAIGTEDPLGLRERLLVMYDRPRFARAAALRDACAAIPAATLHGFLANHFWNLHVVHHPAHPPKERFTRDLNYNWLHYTFAADAATLFWDNFDERASEQEAAYRVDQQAAKRAGKGKTRHFRLALPLHNLMQACNGVAPDNWSFEISLQAAQASLAFSTWMDSIFATLDLLSAAPPPSVADPAAAARPAAPSDLRSILACTTMPSLLAAGIHPAHLRTMMLAVLESQKKPILRHNDVLHLRSVLALNLEDRLALAHALRALRALDLLGLGVLTHSTNATGTKVLWFTKRPPDDWRHVALQVSRTALQLPPDFPFASWTLERLREGRMKSQTEISFPDLDGEDVRRTIAGHAESWRQLLGGQRVEQAAALGVVVGDVTLRFVRMYVDDSGHIFISRVHRGSPEASPSDDCPVQQSGAGQRLGEAFCKLETKYGTGPVTKEHFLNYVRNPIHADELKKKGISDRL</sequence>
<dbReference type="EMBL" id="CAMXCT010001392">
    <property type="protein sequence ID" value="CAI3989663.1"/>
    <property type="molecule type" value="Genomic_DNA"/>
</dbReference>
<dbReference type="OrthoDB" id="5955232at2759"/>
<proteinExistence type="predicted"/>
<protein>
    <submittedName>
        <fullName evidence="2">Uncharacterized protein</fullName>
    </submittedName>
</protein>
<evidence type="ECO:0000313" key="3">
    <source>
        <dbReference type="EMBL" id="CAL1143038.1"/>
    </source>
</evidence>
<dbReference type="EMBL" id="CAMXCT030001392">
    <property type="protein sequence ID" value="CAL4776975.1"/>
    <property type="molecule type" value="Genomic_DNA"/>
</dbReference>
<keyword evidence="4" id="KW-1185">Reference proteome</keyword>
<name>A0A9P1CFE2_9DINO</name>
<gene>
    <name evidence="2" type="ORF">C1SCF055_LOCUS16718</name>
</gene>
<evidence type="ECO:0000256" key="1">
    <source>
        <dbReference type="SAM" id="MobiDB-lite"/>
    </source>
</evidence>
<accession>A0A9P1CFE2</accession>
<evidence type="ECO:0000313" key="2">
    <source>
        <dbReference type="EMBL" id="CAI3989663.1"/>
    </source>
</evidence>
<dbReference type="Proteomes" id="UP001152797">
    <property type="component" value="Unassembled WGS sequence"/>
</dbReference>
<dbReference type="EMBL" id="CAMXCT020001392">
    <property type="protein sequence ID" value="CAL1143038.1"/>
    <property type="molecule type" value="Genomic_DNA"/>
</dbReference>
<evidence type="ECO:0000313" key="4">
    <source>
        <dbReference type="Proteomes" id="UP001152797"/>
    </source>
</evidence>